<sequence>MASDDVASCRSLPAVLHSIEPTYSEIPDDLAAAHRPLPSLPHTYWEIPDNIAAAQRPLPGLPHTYWEIPDDAISRVERPSSLPAVPCTRRGDPDDAVSCRSLPAVTLSIKPTYSEIPDHLAAAQRPLPSLPCTPWETPDHDAAAQRPLPALRHTYSEIPDDEESGPIPFYADAGFSHHVVTKTYQTRWAFRDNTTTSNRHRSGRSIAPYGMAEETKAQPNSFYKMAAEFQAIRDRRNLRRARVSPSADQGLRTYVNAFQSRVQNVDFPVLSDTQWSLVISEYGACATARRASLPLVTLPNTYWPWELPVISLVVLVLVVLVGKLCSSRSNVEDARTIGDARILAIHPGDALPDLLRSASVPACLNKIASDDVASCISLPAVLNFIKSTYCEIPDDAATAQNTCWGIPDNMPLHGLPHKYLETPDPDTTAESPLSAPQHTYSEIPDDKTSGPMPIYANDAEVSLHVVTNRGQSRRCFRDNTANSSKQGSFATYGLAEHTKAPSNNLYKRAPVVEGIRVRRHPRTALVSQPADQALRTYVNVTDAILSRGQNVPKTHIDVLTMPDAHWPSELKKDGTRITLRALPYPS</sequence>
<evidence type="ECO:0000256" key="1">
    <source>
        <dbReference type="SAM" id="MobiDB-lite"/>
    </source>
</evidence>
<gene>
    <name evidence="2" type="ORF">BRAFLDRAFT_72969</name>
</gene>
<dbReference type="InParanoid" id="C3YM81"/>
<feature type="compositionally biased region" description="Polar residues" evidence="1">
    <location>
        <begin position="428"/>
        <end position="440"/>
    </location>
</feature>
<reference evidence="2" key="1">
    <citation type="journal article" date="2008" name="Nature">
        <title>The amphioxus genome and the evolution of the chordate karyotype.</title>
        <authorList>
            <consortium name="US DOE Joint Genome Institute (JGI-PGF)"/>
            <person name="Putnam N.H."/>
            <person name="Butts T."/>
            <person name="Ferrier D.E.K."/>
            <person name="Furlong R.F."/>
            <person name="Hellsten U."/>
            <person name="Kawashima T."/>
            <person name="Robinson-Rechavi M."/>
            <person name="Shoguchi E."/>
            <person name="Terry A."/>
            <person name="Yu J.-K."/>
            <person name="Benito-Gutierrez E.L."/>
            <person name="Dubchak I."/>
            <person name="Garcia-Fernandez J."/>
            <person name="Gibson-Brown J.J."/>
            <person name="Grigoriev I.V."/>
            <person name="Horton A.C."/>
            <person name="de Jong P.J."/>
            <person name="Jurka J."/>
            <person name="Kapitonov V.V."/>
            <person name="Kohara Y."/>
            <person name="Kuroki Y."/>
            <person name="Lindquist E."/>
            <person name="Lucas S."/>
            <person name="Osoegawa K."/>
            <person name="Pennacchio L.A."/>
            <person name="Salamov A.A."/>
            <person name="Satou Y."/>
            <person name="Sauka-Spengler T."/>
            <person name="Schmutz J."/>
            <person name="Shin-I T."/>
            <person name="Toyoda A."/>
            <person name="Bronner-Fraser M."/>
            <person name="Fujiyama A."/>
            <person name="Holland L.Z."/>
            <person name="Holland P.W.H."/>
            <person name="Satoh N."/>
            <person name="Rokhsar D.S."/>
        </authorList>
    </citation>
    <scope>NUCLEOTIDE SEQUENCE [LARGE SCALE GENOMIC DNA]</scope>
    <source>
        <strain evidence="2">S238N-H82</strain>
        <tissue evidence="2">Testes</tissue>
    </source>
</reference>
<dbReference type="EMBL" id="GG666529">
    <property type="protein sequence ID" value="EEN58675.1"/>
    <property type="molecule type" value="Genomic_DNA"/>
</dbReference>
<proteinExistence type="predicted"/>
<evidence type="ECO:0000313" key="2">
    <source>
        <dbReference type="EMBL" id="EEN58675.1"/>
    </source>
</evidence>
<protein>
    <submittedName>
        <fullName evidence="2">Uncharacterized protein</fullName>
    </submittedName>
</protein>
<feature type="region of interest" description="Disordered" evidence="1">
    <location>
        <begin position="415"/>
        <end position="450"/>
    </location>
</feature>
<dbReference type="AlphaFoldDB" id="C3YM81"/>
<organism>
    <name type="scientific">Branchiostoma floridae</name>
    <name type="common">Florida lancelet</name>
    <name type="synonym">Amphioxus</name>
    <dbReference type="NCBI Taxonomy" id="7739"/>
    <lineage>
        <taxon>Eukaryota</taxon>
        <taxon>Metazoa</taxon>
        <taxon>Chordata</taxon>
        <taxon>Cephalochordata</taxon>
        <taxon>Leptocardii</taxon>
        <taxon>Amphioxiformes</taxon>
        <taxon>Branchiostomatidae</taxon>
        <taxon>Branchiostoma</taxon>
    </lineage>
</organism>
<name>C3YM81_BRAFL</name>
<accession>C3YM81</accession>